<feature type="compositionally biased region" description="Low complexity" evidence="1">
    <location>
        <begin position="658"/>
        <end position="673"/>
    </location>
</feature>
<dbReference type="InterPro" id="IPR036322">
    <property type="entry name" value="WD40_repeat_dom_sf"/>
</dbReference>
<dbReference type="SUPFAM" id="SSF50978">
    <property type="entry name" value="WD40 repeat-like"/>
    <property type="match status" value="2"/>
</dbReference>
<name>A0AAV4CJ80_9GAST</name>
<dbReference type="PANTHER" id="PTHR14593:SF5">
    <property type="entry name" value="WD REPEAT-CONTAINING PROTEIN 11"/>
    <property type="match status" value="1"/>
</dbReference>
<dbReference type="EMBL" id="BLXT01006411">
    <property type="protein sequence ID" value="GFO31567.1"/>
    <property type="molecule type" value="Genomic_DNA"/>
</dbReference>
<evidence type="ECO:0000313" key="5">
    <source>
        <dbReference type="EMBL" id="GFO31567.1"/>
    </source>
</evidence>
<dbReference type="PROSITE" id="PS51257">
    <property type="entry name" value="PROKAR_LIPOPROTEIN"/>
    <property type="match status" value="1"/>
</dbReference>
<dbReference type="InterPro" id="IPR039694">
    <property type="entry name" value="WDR11"/>
</dbReference>
<feature type="region of interest" description="Disordered" evidence="1">
    <location>
        <begin position="651"/>
        <end position="690"/>
    </location>
</feature>
<comment type="caution">
    <text evidence="5">The sequence shown here is derived from an EMBL/GenBank/DDBJ whole genome shotgun (WGS) entry which is preliminary data.</text>
</comment>
<keyword evidence="6" id="KW-1185">Reference proteome</keyword>
<dbReference type="InterPro" id="IPR057852">
    <property type="entry name" value="Beta-prop_WDR11_1st"/>
</dbReference>
<dbReference type="InterPro" id="IPR001680">
    <property type="entry name" value="WD40_rpt"/>
</dbReference>
<gene>
    <name evidence="5" type="ORF">PoB_005807200</name>
</gene>
<evidence type="ECO:0000259" key="4">
    <source>
        <dbReference type="Pfam" id="PF23753"/>
    </source>
</evidence>
<dbReference type="GO" id="GO:0005737">
    <property type="term" value="C:cytoplasm"/>
    <property type="evidence" value="ECO:0007669"/>
    <property type="project" value="TreeGrafter"/>
</dbReference>
<evidence type="ECO:0000259" key="3">
    <source>
        <dbReference type="Pfam" id="PF23752"/>
    </source>
</evidence>
<dbReference type="SMART" id="SM00320">
    <property type="entry name" value="WD40"/>
    <property type="match status" value="3"/>
</dbReference>
<dbReference type="InterPro" id="IPR015943">
    <property type="entry name" value="WD40/YVTN_repeat-like_dom_sf"/>
</dbReference>
<reference evidence="5 6" key="1">
    <citation type="journal article" date="2021" name="Elife">
        <title>Chloroplast acquisition without the gene transfer in kleptoplastic sea slugs, Plakobranchus ocellatus.</title>
        <authorList>
            <person name="Maeda T."/>
            <person name="Takahashi S."/>
            <person name="Yoshida T."/>
            <person name="Shimamura S."/>
            <person name="Takaki Y."/>
            <person name="Nagai Y."/>
            <person name="Toyoda A."/>
            <person name="Suzuki Y."/>
            <person name="Arimoto A."/>
            <person name="Ishii H."/>
            <person name="Satoh N."/>
            <person name="Nishiyama T."/>
            <person name="Hasebe M."/>
            <person name="Maruyama T."/>
            <person name="Minagawa J."/>
            <person name="Obokata J."/>
            <person name="Shigenobu S."/>
        </authorList>
    </citation>
    <scope>NUCLEOTIDE SEQUENCE [LARGE SCALE GENOMIC DNA]</scope>
</reference>
<proteinExistence type="predicted"/>
<dbReference type="AlphaFoldDB" id="A0AAV4CJ80"/>
<dbReference type="Gene3D" id="2.130.10.10">
    <property type="entry name" value="YVTN repeat-like/Quinoprotein amine dehydrogenase"/>
    <property type="match status" value="3"/>
</dbReference>
<dbReference type="PANTHER" id="PTHR14593">
    <property type="entry name" value="WD REPEAT-CONTAINING PROTEIN 11"/>
    <property type="match status" value="1"/>
</dbReference>
<dbReference type="Pfam" id="PF23752">
    <property type="entry name" value="Beta-prop_WDR11_2nd"/>
    <property type="match status" value="1"/>
</dbReference>
<sequence length="1274" mass="142662">MKLYPKIITGALHAQNKDACDWGWQGYLAYGCQNLVTVIEPKSVQVIQVLDKHKGVVSQVKWAHEQYHHDLNSPYTLRLASSDTHGQIIVWDVGGGAPHSEFSDGNKGLLGMQWLSNQDACRDLLVCLHPPYSLILWNADTGTKLWKKSYTETLLNFTFDPFNYKHLAFLGQDCIIFINDFTINKTPSSNGKKFYISNPSQASSVSRSSSGGSLEKKTSASASSSSKNLAKRMSRMLVGESRPRGSPEEESVTLNECLQVCFHRSCRHHLVLLYPREMLILDLEINQTVGIIALDRSSSSFAKVITCWQRDVLMCVHENGGVSVRSRRRNSAVTTPAPEGHGAFDDTPTQLSMEVAYDLRCQSDPLRVTRHIKLIGAALCSISEKFVALIMSDSRVMFWELTANKAKELCPNASLLGPTWDIVPPIGSVEGCFPKAPTTAHPQLTLADTIGTSQNTDEHLCVEGTPIVLKFLLTGLINGISNHITVIKMCPPLTNKNMDVYQPLMALGTHSGVVQIVNVASGQIEREYSIHSSPVRGIEWSGLKTFLSYSHPNPGPTNLVKNELFSLDLTSGKQEQLRLNRDNESPIEMLTISHLKQYFVLIFKDKPLELWDLRSKTIIRELPRHFPRPTAAVWSPSHSLKTLRKKLLDSGVDEEKSQSTSSSQTPSMSASAESQDEKEKKSQSKSNVREHFVMTDKEGTVFHFIVEGTGISDVTKIPPESGLARVTALAWKGDNLIFGDSEGFQCLWDLKVKISRTTPTNRGWIKKIRFAPGRDNLKFFTLHNDGVLIWEIGQEGKSTVLHSIKSPKDITKVADIDWAGSDRPALVTAHSSLHVCDITLKSATSVVEHWDLPEPIFCPHLLPGRLSQTIKCLLQHQNWRSQDKSEIGFNFSMAGVLDNDRSGQKRVAAQLQLVDKELMDYLPQSKFGVAHRCLLVARLFGDESEVHFWTVALHYLRFFKVVGPVNDDSGFISPSDTLVPPTSAHQERHNLVDLMDEETSRAKLETAKFKGEPLERCYDMLCDNYSFKKYELDRVHLQDSKRATMEHTQKCADSYVQLGQSDRAVQLLLETESEAENYYIDCLKACLVASVRSSGASQSTIKLVATNLIASGRLTEGVQLLCLINKGLDACRYLQTYGAWDHAVWLSKASLEPNECGEVMKRWAEYLNSPQINQKSKSVLVLLSLGQFYKVLEMLYSMRNFDRAVLFLEACLEFDLLQETEHTKLLFQAVNLEYARYLINLGLGQAAMFYCHKAGERGEQLLKEVEILFSLTQG</sequence>
<dbReference type="InterPro" id="IPR057854">
    <property type="entry name" value="TPR_WDR11"/>
</dbReference>
<feature type="compositionally biased region" description="Low complexity" evidence="1">
    <location>
        <begin position="198"/>
        <end position="226"/>
    </location>
</feature>
<feature type="domain" description="WDR11 first beta-propeller" evidence="2">
    <location>
        <begin position="15"/>
        <end position="333"/>
    </location>
</feature>
<accession>A0AAV4CJ80</accession>
<evidence type="ECO:0000313" key="6">
    <source>
        <dbReference type="Proteomes" id="UP000735302"/>
    </source>
</evidence>
<dbReference type="Pfam" id="PF23753">
    <property type="entry name" value="TPR_WDR11"/>
    <property type="match status" value="1"/>
</dbReference>
<protein>
    <submittedName>
        <fullName evidence="5">WD repeat-containing protein 11</fullName>
    </submittedName>
</protein>
<feature type="region of interest" description="Disordered" evidence="1">
    <location>
        <begin position="198"/>
        <end position="229"/>
    </location>
</feature>
<dbReference type="Pfam" id="PF23751">
    <property type="entry name" value="Beta-prop_WDR11_1st"/>
    <property type="match status" value="1"/>
</dbReference>
<feature type="compositionally biased region" description="Basic and acidic residues" evidence="1">
    <location>
        <begin position="675"/>
        <end position="690"/>
    </location>
</feature>
<dbReference type="InterPro" id="IPR057853">
    <property type="entry name" value="Beta-prop_WDR11_2nd"/>
</dbReference>
<evidence type="ECO:0000259" key="2">
    <source>
        <dbReference type="Pfam" id="PF23751"/>
    </source>
</evidence>
<feature type="domain" description="WDR11 second beta-propeller" evidence="3">
    <location>
        <begin position="500"/>
        <end position="772"/>
    </location>
</feature>
<evidence type="ECO:0000256" key="1">
    <source>
        <dbReference type="SAM" id="MobiDB-lite"/>
    </source>
</evidence>
<feature type="domain" description="WDR11 TPR" evidence="4">
    <location>
        <begin position="917"/>
        <end position="1216"/>
    </location>
</feature>
<dbReference type="Proteomes" id="UP000735302">
    <property type="component" value="Unassembled WGS sequence"/>
</dbReference>
<organism evidence="5 6">
    <name type="scientific">Plakobranchus ocellatus</name>
    <dbReference type="NCBI Taxonomy" id="259542"/>
    <lineage>
        <taxon>Eukaryota</taxon>
        <taxon>Metazoa</taxon>
        <taxon>Spiralia</taxon>
        <taxon>Lophotrochozoa</taxon>
        <taxon>Mollusca</taxon>
        <taxon>Gastropoda</taxon>
        <taxon>Heterobranchia</taxon>
        <taxon>Euthyneura</taxon>
        <taxon>Panpulmonata</taxon>
        <taxon>Sacoglossa</taxon>
        <taxon>Placobranchoidea</taxon>
        <taxon>Plakobranchidae</taxon>
        <taxon>Plakobranchus</taxon>
    </lineage>
</organism>